<evidence type="ECO:0000313" key="2">
    <source>
        <dbReference type="Proteomes" id="UP000594014"/>
    </source>
</evidence>
<sequence>MRQTKPGQQGRSSSIRKNKNWRKTPLGIILIVMCVTAFLSGRALAESNDSQYITVKTNQTAITTGQTSSGPIQSAKTPKTENTDAWNLVLVNKTHPIKENNPIQLVQLKNGQAIDERAYPELQAMMDDARAAGLSPYICSSYRTNEKQTTLYNNQVNQYRKRGYSEADAAAEAGKWVAIPGTSEHQIGLAVDIVAKSYQVLDKKQESTAEQRWLMENCHKYGFILRYPSEKSEITGIGYEPWHYRYVGKDAAAAIMKEGKCLEEYLDGLSSSIAGAI</sequence>
<gene>
    <name evidence="1" type="ORF">FRZ06_00160</name>
</gene>
<accession>A0ACD1A657</accession>
<dbReference type="Proteomes" id="UP000594014">
    <property type="component" value="Chromosome"/>
</dbReference>
<reference evidence="1" key="1">
    <citation type="submission" date="2019-08" db="EMBL/GenBank/DDBJ databases">
        <title>Genome sequence of Clostridiales bacterium MT110.</title>
        <authorList>
            <person name="Cao J."/>
        </authorList>
    </citation>
    <scope>NUCLEOTIDE SEQUENCE</scope>
    <source>
        <strain evidence="1">MT110</strain>
    </source>
</reference>
<evidence type="ECO:0000313" key="1">
    <source>
        <dbReference type="EMBL" id="QOX61879.1"/>
    </source>
</evidence>
<protein>
    <submittedName>
        <fullName evidence="1">M15 family metallopeptidase</fullName>
    </submittedName>
</protein>
<proteinExistence type="predicted"/>
<dbReference type="EMBL" id="CP042469">
    <property type="protein sequence ID" value="QOX61879.1"/>
    <property type="molecule type" value="Genomic_DNA"/>
</dbReference>
<organism evidence="1 2">
    <name type="scientific">Anoxybacterium hadale</name>
    <dbReference type="NCBI Taxonomy" id="3408580"/>
    <lineage>
        <taxon>Bacteria</taxon>
        <taxon>Bacillati</taxon>
        <taxon>Bacillota</taxon>
        <taxon>Clostridia</taxon>
        <taxon>Peptostreptococcales</taxon>
        <taxon>Anaerovoracaceae</taxon>
        <taxon>Anoxybacterium</taxon>
    </lineage>
</organism>
<name>A0ACD1A657_9FIRM</name>
<keyword evidence="2" id="KW-1185">Reference proteome</keyword>